<feature type="region of interest" description="Disordered" evidence="1">
    <location>
        <begin position="26"/>
        <end position="359"/>
    </location>
</feature>
<dbReference type="EMBL" id="QCYY01004095">
    <property type="protein sequence ID" value="ROT61575.1"/>
    <property type="molecule type" value="Genomic_DNA"/>
</dbReference>
<dbReference type="GO" id="GO:0005856">
    <property type="term" value="C:cytoskeleton"/>
    <property type="evidence" value="ECO:0007669"/>
    <property type="project" value="InterPro"/>
</dbReference>
<accession>A0A3R7QAA8</accession>
<feature type="region of interest" description="Disordered" evidence="1">
    <location>
        <begin position="652"/>
        <end position="682"/>
    </location>
</feature>
<gene>
    <name evidence="3" type="ORF">C7M84_020621</name>
</gene>
<feature type="compositionally biased region" description="Low complexity" evidence="1">
    <location>
        <begin position="655"/>
        <end position="667"/>
    </location>
</feature>
<dbReference type="PANTHER" id="PTHR23280">
    <property type="entry name" value="4.1 G PROTEIN"/>
    <property type="match status" value="1"/>
</dbReference>
<evidence type="ECO:0000259" key="2">
    <source>
        <dbReference type="Pfam" id="PF05902"/>
    </source>
</evidence>
<feature type="compositionally biased region" description="Low complexity" evidence="1">
    <location>
        <begin position="558"/>
        <end position="569"/>
    </location>
</feature>
<dbReference type="AlphaFoldDB" id="A0A3R7QAA8"/>
<feature type="region of interest" description="Disordered" evidence="1">
    <location>
        <begin position="777"/>
        <end position="798"/>
    </location>
</feature>
<dbReference type="GO" id="GO:0003779">
    <property type="term" value="F:actin binding"/>
    <property type="evidence" value="ECO:0007669"/>
    <property type="project" value="InterPro"/>
</dbReference>
<dbReference type="Pfam" id="PF05902">
    <property type="entry name" value="4_1_CTD"/>
    <property type="match status" value="1"/>
</dbReference>
<dbReference type="OrthoDB" id="6589456at2759"/>
<reference evidence="3 4" key="1">
    <citation type="submission" date="2018-04" db="EMBL/GenBank/DDBJ databases">
        <authorList>
            <person name="Zhang X."/>
            <person name="Yuan J."/>
            <person name="Li F."/>
            <person name="Xiang J."/>
        </authorList>
    </citation>
    <scope>NUCLEOTIDE SEQUENCE [LARGE SCALE GENOMIC DNA]</scope>
    <source>
        <tissue evidence="3">Muscle</tissue>
    </source>
</reference>
<feature type="compositionally biased region" description="Basic and acidic residues" evidence="1">
    <location>
        <begin position="335"/>
        <end position="346"/>
    </location>
</feature>
<comment type="caution">
    <text evidence="3">The sequence shown here is derived from an EMBL/GenBank/DDBJ whole genome shotgun (WGS) entry which is preliminary data.</text>
</comment>
<dbReference type="Proteomes" id="UP000283509">
    <property type="component" value="Unassembled WGS sequence"/>
</dbReference>
<name>A0A3R7QAA8_PENVA</name>
<dbReference type="PANTHER" id="PTHR23280:SF21">
    <property type="entry name" value="PROTEIN 4.1 HOMOLOG"/>
    <property type="match status" value="1"/>
</dbReference>
<feature type="compositionally biased region" description="Low complexity" evidence="1">
    <location>
        <begin position="309"/>
        <end position="322"/>
    </location>
</feature>
<dbReference type="GO" id="GO:0031032">
    <property type="term" value="P:actomyosin structure organization"/>
    <property type="evidence" value="ECO:0007669"/>
    <property type="project" value="TreeGrafter"/>
</dbReference>
<evidence type="ECO:0000313" key="4">
    <source>
        <dbReference type="Proteomes" id="UP000283509"/>
    </source>
</evidence>
<feature type="compositionally biased region" description="Basic and acidic residues" evidence="1">
    <location>
        <begin position="58"/>
        <end position="68"/>
    </location>
</feature>
<feature type="compositionally biased region" description="Polar residues" evidence="1">
    <location>
        <begin position="489"/>
        <end position="498"/>
    </location>
</feature>
<dbReference type="InterPro" id="IPR008379">
    <property type="entry name" value="Band_4.1_C"/>
</dbReference>
<feature type="compositionally biased region" description="Basic and acidic residues" evidence="1">
    <location>
        <begin position="239"/>
        <end position="290"/>
    </location>
</feature>
<sequence>MHSTDQQKPVGGVAVLPMADLMKATKKRAEKLAQAEEEAAKKSGAPPSTTPPPGYKTMEGRKSDRGKEEDGEGGQGPGDSSSADPLVKTHRTVFQNPSATEAAGSPGSPPFTRQYSYEELETEPRRPYSPTGHGFKYEGGAAEGQGDANDPMVVEKRRGQAQAFNYAPGEDSKVAETAEKRKTSQLDQSPGSGAMEDDRGLSSPDTTLPETSVDESMLNTSADSTGIMAGFLAGKKGKKDKDKDKKDKKGKDKKDKDKGKDKEKSKDKGKDKDKDKDKKAAAKQEKDKKEKGKKKGRFGIFGGRDRKASTSSSSSSSDSSSDSSDDSSDESVVVENREGTEPKDIDSSMVASDRSYAADHSNTSLIVNPAATSEPSFTADHSASELMVDPSAQATLEGAGGELTSASSTAPKIVKTTTKKTFVQDAEGVSEDIVQRVEDLGTGEVELNTQSQKAEHAEGEGEKPHVVATTVTTITAQSMEDKSTKERTQQVQEKTFASTTMTTGTTQEQTVVTQEVKKQSRSIAPQDAAAIDKQGQGGQAATPYYPPGDFSGNARARTLSSGSDDSGTSVDPLDSDYDFDGIVPTEAQMFDASGVDTSTMSVETPPVVETELRKVSVLGGELIDEENAEVISSQAITSRTRTRVFGDVTPPLACSSPVSPEENPVSSHLTASANHSSDSVSYDQSQDSAFTCVKPSSPLLCVPSLQPPKVTSAPIPIPNANLSSPHVSLAPVFMATESRVPLLLSSPLSSSVQSIPTRVTTPQLLISAILPLLNESDKKSPENSCSSTPDVLVPSSSHSLSDLHPSPFSVAVECASILPIQEPVIPATSADSSSSSSLSLDSLEFATDMLPLLHYEEGIPMSLSTLQDDPMYKTEKDGVVETRVEQKITIQSDGDPIDHDRALAEAIQEATRMNPDMTVEKIEIQQQSTE</sequence>
<feature type="region of interest" description="Disordered" evidence="1">
    <location>
        <begin position="474"/>
        <end position="580"/>
    </location>
</feature>
<evidence type="ECO:0000256" key="1">
    <source>
        <dbReference type="SAM" id="MobiDB-lite"/>
    </source>
</evidence>
<evidence type="ECO:0000313" key="3">
    <source>
        <dbReference type="EMBL" id="ROT61575.1"/>
    </source>
</evidence>
<organism evidence="3 4">
    <name type="scientific">Penaeus vannamei</name>
    <name type="common">Whiteleg shrimp</name>
    <name type="synonym">Litopenaeus vannamei</name>
    <dbReference type="NCBI Taxonomy" id="6689"/>
    <lineage>
        <taxon>Eukaryota</taxon>
        <taxon>Metazoa</taxon>
        <taxon>Ecdysozoa</taxon>
        <taxon>Arthropoda</taxon>
        <taxon>Crustacea</taxon>
        <taxon>Multicrustacea</taxon>
        <taxon>Malacostraca</taxon>
        <taxon>Eumalacostraca</taxon>
        <taxon>Eucarida</taxon>
        <taxon>Decapoda</taxon>
        <taxon>Dendrobranchiata</taxon>
        <taxon>Penaeoidea</taxon>
        <taxon>Penaeidae</taxon>
        <taxon>Penaeus</taxon>
    </lineage>
</organism>
<feature type="region of interest" description="Disordered" evidence="1">
    <location>
        <begin position="391"/>
        <end position="412"/>
    </location>
</feature>
<feature type="domain" description="Band 4.1 C-terminal" evidence="2">
    <location>
        <begin position="871"/>
        <end position="926"/>
    </location>
</feature>
<reference evidence="3 4" key="2">
    <citation type="submission" date="2019-01" db="EMBL/GenBank/DDBJ databases">
        <title>The decoding of complex shrimp genome reveals the adaptation for benthos swimmer, frequently molting mechanism and breeding impact on genome.</title>
        <authorList>
            <person name="Sun Y."/>
            <person name="Gao Y."/>
            <person name="Yu Y."/>
        </authorList>
    </citation>
    <scope>NUCLEOTIDE SEQUENCE [LARGE SCALE GENOMIC DNA]</scope>
    <source>
        <tissue evidence="3">Muscle</tissue>
    </source>
</reference>
<feature type="compositionally biased region" description="Basic and acidic residues" evidence="1">
    <location>
        <begin position="479"/>
        <end position="488"/>
    </location>
</feature>
<feature type="compositionally biased region" description="Low complexity" evidence="1">
    <location>
        <begin position="499"/>
        <end position="514"/>
    </location>
</feature>
<dbReference type="GO" id="GO:0005198">
    <property type="term" value="F:structural molecule activity"/>
    <property type="evidence" value="ECO:0007669"/>
    <property type="project" value="InterPro"/>
</dbReference>
<feature type="compositionally biased region" description="Basic and acidic residues" evidence="1">
    <location>
        <begin position="30"/>
        <end position="41"/>
    </location>
</feature>
<feature type="compositionally biased region" description="Basic and acidic residues" evidence="1">
    <location>
        <begin position="170"/>
        <end position="184"/>
    </location>
</feature>
<feature type="compositionally biased region" description="Low complexity" evidence="1">
    <location>
        <begin position="789"/>
        <end position="798"/>
    </location>
</feature>
<keyword evidence="4" id="KW-1185">Reference proteome</keyword>
<protein>
    <submittedName>
        <fullName evidence="3">Putative 4.1 G protein</fullName>
    </submittedName>
</protein>
<dbReference type="GO" id="GO:0005886">
    <property type="term" value="C:plasma membrane"/>
    <property type="evidence" value="ECO:0007669"/>
    <property type="project" value="TreeGrafter"/>
</dbReference>
<dbReference type="STRING" id="6689.A0A3R7QAA8"/>
<proteinExistence type="predicted"/>